<feature type="chain" id="PRO_5011693801" description="Invasion protein IalB, involved in pathogenesis" evidence="1">
    <location>
        <begin position="21"/>
        <end position="162"/>
    </location>
</feature>
<dbReference type="OrthoDB" id="7426653at2"/>
<evidence type="ECO:0008006" key="4">
    <source>
        <dbReference type="Google" id="ProtNLM"/>
    </source>
</evidence>
<dbReference type="Pfam" id="PF06776">
    <property type="entry name" value="IalB"/>
    <property type="match status" value="1"/>
</dbReference>
<feature type="signal peptide" evidence="1">
    <location>
        <begin position="1"/>
        <end position="20"/>
    </location>
</feature>
<evidence type="ECO:0000313" key="2">
    <source>
        <dbReference type="EMBL" id="SFP05406.1"/>
    </source>
</evidence>
<dbReference type="Proteomes" id="UP000199331">
    <property type="component" value="Unassembled WGS sequence"/>
</dbReference>
<protein>
    <recommendedName>
        <fullName evidence="4">Invasion protein IalB, involved in pathogenesis</fullName>
    </recommendedName>
</protein>
<keyword evidence="3" id="KW-1185">Reference proteome</keyword>
<dbReference type="RefSeq" id="WP_090478652.1">
    <property type="nucleotide sequence ID" value="NZ_FOWZ01000002.1"/>
</dbReference>
<evidence type="ECO:0000313" key="3">
    <source>
        <dbReference type="Proteomes" id="UP000199331"/>
    </source>
</evidence>
<organism evidence="2 3">
    <name type="scientific">Qipengyuania nanhaisediminis</name>
    <dbReference type="NCBI Taxonomy" id="604088"/>
    <lineage>
        <taxon>Bacteria</taxon>
        <taxon>Pseudomonadati</taxon>
        <taxon>Pseudomonadota</taxon>
        <taxon>Alphaproteobacteria</taxon>
        <taxon>Sphingomonadales</taxon>
        <taxon>Erythrobacteraceae</taxon>
        <taxon>Qipengyuania</taxon>
    </lineage>
</organism>
<dbReference type="InterPro" id="IPR010642">
    <property type="entry name" value="Invasion_prot_B"/>
</dbReference>
<proteinExistence type="predicted"/>
<name>A0A1I5M900_9SPHN</name>
<evidence type="ECO:0000256" key="1">
    <source>
        <dbReference type="SAM" id="SignalP"/>
    </source>
</evidence>
<dbReference type="STRING" id="604088.SAMN04488060_1166"/>
<accession>A0A1I5M900</accession>
<reference evidence="3" key="1">
    <citation type="submission" date="2016-10" db="EMBL/GenBank/DDBJ databases">
        <authorList>
            <person name="Varghese N."/>
            <person name="Submissions S."/>
        </authorList>
    </citation>
    <scope>NUCLEOTIDE SEQUENCE [LARGE SCALE GENOMIC DNA]</scope>
    <source>
        <strain evidence="3">CGMCC 1.7715</strain>
    </source>
</reference>
<dbReference type="EMBL" id="FOWZ01000002">
    <property type="protein sequence ID" value="SFP05406.1"/>
    <property type="molecule type" value="Genomic_DNA"/>
</dbReference>
<gene>
    <name evidence="2" type="ORF">SAMN04488060_1166</name>
</gene>
<dbReference type="AlphaFoldDB" id="A0A1I5M900"/>
<keyword evidence="1" id="KW-0732">Signal</keyword>
<sequence length="162" mass="17195">MTRIAAALAVMIAAATPLAAKDSLGVFSGWAAFRDANVPRCYAIAAAEPTRDGTASSGYATIGHWPKRSIRGQVHLRLSQPLRAKQASLRIGRQSFSVTVDGNKAWARDKAMDAAIVAAMRSAPSMRITAIGTNGRRFTDTYELAGAATAIDAATLGCRRFR</sequence>